<accession>A0A7W3PPP7</accession>
<feature type="transmembrane region" description="Helical" evidence="6">
    <location>
        <begin position="212"/>
        <end position="233"/>
    </location>
</feature>
<reference evidence="8 9" key="1">
    <citation type="submission" date="2020-07" db="EMBL/GenBank/DDBJ databases">
        <title>Sequencing the genomes of 1000 actinobacteria strains.</title>
        <authorList>
            <person name="Klenk H.-P."/>
        </authorList>
    </citation>
    <scope>NUCLEOTIDE SEQUENCE [LARGE SCALE GENOMIC DNA]</scope>
    <source>
        <strain evidence="8 9">DSM 23737</strain>
    </source>
</reference>
<dbReference type="PANTHER" id="PTHR31272">
    <property type="entry name" value="CYTOCHROME C-TYPE BIOGENESIS PROTEIN HI_1454-RELATED"/>
    <property type="match status" value="1"/>
</dbReference>
<sequence>MGDIGQIVFSGQLIAALPLALLAGLVSFASPCILPLVPGYLAYVGGIASVPNGAKRRRRDVGRLLLGVFLFILGFSLVFVAYGAAFGAMGAWLVQSQGLITRILGAVVIVMGLVFVGQFGFMQRTAKLAISPATGVWGAPLLGIVFGIGWTPCMGPTLSAILSLSLNSASPWRGAILSLAYCLGLGIPFLLVALGLTWVTGSVAFLRRHIRAINITGGIMLVIIGVIMVSGLWTQWIYQLQAVISGFVPTI</sequence>
<feature type="transmembrane region" description="Helical" evidence="6">
    <location>
        <begin position="133"/>
        <end position="152"/>
    </location>
</feature>
<dbReference type="PANTHER" id="PTHR31272:SF4">
    <property type="entry name" value="CYTOCHROME C-TYPE BIOGENESIS PROTEIN HI_1454-RELATED"/>
    <property type="match status" value="1"/>
</dbReference>
<dbReference type="GO" id="GO:0017004">
    <property type="term" value="P:cytochrome complex assembly"/>
    <property type="evidence" value="ECO:0007669"/>
    <property type="project" value="InterPro"/>
</dbReference>
<feature type="transmembrane region" description="Helical" evidence="6">
    <location>
        <begin position="172"/>
        <end position="200"/>
    </location>
</feature>
<evidence type="ECO:0000256" key="3">
    <source>
        <dbReference type="ARBA" id="ARBA00022692"/>
    </source>
</evidence>
<feature type="transmembrane region" description="Helical" evidence="6">
    <location>
        <begin position="64"/>
        <end position="93"/>
    </location>
</feature>
<dbReference type="InterPro" id="IPR003834">
    <property type="entry name" value="Cyt_c_assmbl_TM_dom"/>
</dbReference>
<dbReference type="AlphaFoldDB" id="A0A7W3PPP7"/>
<organism evidence="8 9">
    <name type="scientific">Alpinimonas psychrophila</name>
    <dbReference type="NCBI Taxonomy" id="748908"/>
    <lineage>
        <taxon>Bacteria</taxon>
        <taxon>Bacillati</taxon>
        <taxon>Actinomycetota</taxon>
        <taxon>Actinomycetes</taxon>
        <taxon>Micrococcales</taxon>
        <taxon>Microbacteriaceae</taxon>
        <taxon>Alpinimonas</taxon>
    </lineage>
</organism>
<keyword evidence="4 6" id="KW-1133">Transmembrane helix</keyword>
<comment type="caution">
    <text evidence="8">The sequence shown here is derived from an EMBL/GenBank/DDBJ whole genome shotgun (WGS) entry which is preliminary data.</text>
</comment>
<feature type="domain" description="Cytochrome C biogenesis protein transmembrane" evidence="7">
    <location>
        <begin position="15"/>
        <end position="229"/>
    </location>
</feature>
<dbReference type="InterPro" id="IPR051790">
    <property type="entry name" value="Cytochrome_c-biogenesis_DsbD"/>
</dbReference>
<keyword evidence="5 6" id="KW-0472">Membrane</keyword>
<evidence type="ECO:0000259" key="7">
    <source>
        <dbReference type="Pfam" id="PF02683"/>
    </source>
</evidence>
<gene>
    <name evidence="8" type="ORF">FB555_001625</name>
</gene>
<evidence type="ECO:0000256" key="4">
    <source>
        <dbReference type="ARBA" id="ARBA00022989"/>
    </source>
</evidence>
<keyword evidence="3 6" id="KW-0812">Transmembrane</keyword>
<proteinExistence type="inferred from homology"/>
<name>A0A7W3PPP7_9MICO</name>
<evidence type="ECO:0000256" key="1">
    <source>
        <dbReference type="ARBA" id="ARBA00004141"/>
    </source>
</evidence>
<evidence type="ECO:0000313" key="9">
    <source>
        <dbReference type="Proteomes" id="UP000524237"/>
    </source>
</evidence>
<feature type="transmembrane region" description="Helical" evidence="6">
    <location>
        <begin position="99"/>
        <end position="121"/>
    </location>
</feature>
<comment type="subcellular location">
    <subcellularLocation>
        <location evidence="1">Membrane</location>
        <topology evidence="1">Multi-pass membrane protein</topology>
    </subcellularLocation>
</comment>
<dbReference type="RefSeq" id="WP_182484947.1">
    <property type="nucleotide sequence ID" value="NZ_JACGWU010000005.1"/>
</dbReference>
<evidence type="ECO:0000256" key="5">
    <source>
        <dbReference type="ARBA" id="ARBA00023136"/>
    </source>
</evidence>
<keyword evidence="9" id="KW-1185">Reference proteome</keyword>
<dbReference type="Proteomes" id="UP000524237">
    <property type="component" value="Unassembled WGS sequence"/>
</dbReference>
<dbReference type="EMBL" id="JACGWU010000005">
    <property type="protein sequence ID" value="MBA8829516.1"/>
    <property type="molecule type" value="Genomic_DNA"/>
</dbReference>
<evidence type="ECO:0000313" key="8">
    <source>
        <dbReference type="EMBL" id="MBA8829516.1"/>
    </source>
</evidence>
<dbReference type="Pfam" id="PF02683">
    <property type="entry name" value="DsbD_TM"/>
    <property type="match status" value="1"/>
</dbReference>
<comment type="similarity">
    <text evidence="2">Belongs to the DsbD family.</text>
</comment>
<evidence type="ECO:0000256" key="2">
    <source>
        <dbReference type="ARBA" id="ARBA00006143"/>
    </source>
</evidence>
<protein>
    <submittedName>
        <fullName evidence="8">Cytochrome c-type biogenesis protein</fullName>
    </submittedName>
</protein>
<evidence type="ECO:0000256" key="6">
    <source>
        <dbReference type="SAM" id="Phobius"/>
    </source>
</evidence>
<dbReference type="GO" id="GO:0016020">
    <property type="term" value="C:membrane"/>
    <property type="evidence" value="ECO:0007669"/>
    <property type="project" value="UniProtKB-SubCell"/>
</dbReference>